<evidence type="ECO:0000256" key="6">
    <source>
        <dbReference type="ARBA" id="ARBA00022989"/>
    </source>
</evidence>
<evidence type="ECO:0000256" key="7">
    <source>
        <dbReference type="ARBA" id="ARBA00023136"/>
    </source>
</evidence>
<evidence type="ECO:0000256" key="1">
    <source>
        <dbReference type="ARBA" id="ARBA00004167"/>
    </source>
</evidence>
<evidence type="ECO:0000256" key="5">
    <source>
        <dbReference type="ARBA" id="ARBA00022692"/>
    </source>
</evidence>
<comment type="caution">
    <text evidence="9">The sequence shown here is derived from an EMBL/GenBank/DDBJ whole genome shotgun (WGS) entry which is preliminary data.</text>
</comment>
<keyword evidence="3 8" id="KW-0328">Glycosyltransferase</keyword>
<evidence type="ECO:0000256" key="4">
    <source>
        <dbReference type="ARBA" id="ARBA00022679"/>
    </source>
</evidence>
<comment type="subcellular location">
    <subcellularLocation>
        <location evidence="1">Membrane</location>
        <topology evidence="1">Single-pass membrane protein</topology>
    </subcellularLocation>
</comment>
<keyword evidence="6 8" id="KW-1133">Transmembrane helix</keyword>
<evidence type="ECO:0000313" key="9">
    <source>
        <dbReference type="EMBL" id="KAK8738023.1"/>
    </source>
</evidence>
<dbReference type="AlphaFoldDB" id="A0AAW0XF98"/>
<keyword evidence="10" id="KW-1185">Reference proteome</keyword>
<dbReference type="Proteomes" id="UP001445076">
    <property type="component" value="Unassembled WGS sequence"/>
</dbReference>
<name>A0AAW0XF98_CHEQU</name>
<protein>
    <recommendedName>
        <fullName evidence="8">Glycosyltransferase family 92 protein</fullName>
        <ecNumber evidence="8">2.4.1.-</ecNumber>
    </recommendedName>
</protein>
<dbReference type="EMBL" id="JARKIK010000041">
    <property type="protein sequence ID" value="KAK8738023.1"/>
    <property type="molecule type" value="Genomic_DNA"/>
</dbReference>
<evidence type="ECO:0000256" key="8">
    <source>
        <dbReference type="RuleBase" id="RU366017"/>
    </source>
</evidence>
<keyword evidence="4 8" id="KW-0808">Transferase</keyword>
<dbReference type="GO" id="GO:0016020">
    <property type="term" value="C:membrane"/>
    <property type="evidence" value="ECO:0007669"/>
    <property type="project" value="UniProtKB-SubCell"/>
</dbReference>
<gene>
    <name evidence="9" type="ORF">OTU49_004355</name>
</gene>
<keyword evidence="5 8" id="KW-0812">Transmembrane</keyword>
<dbReference type="GO" id="GO:0005737">
    <property type="term" value="C:cytoplasm"/>
    <property type="evidence" value="ECO:0007669"/>
    <property type="project" value="TreeGrafter"/>
</dbReference>
<dbReference type="InterPro" id="IPR008166">
    <property type="entry name" value="Glyco_transf_92"/>
</dbReference>
<accession>A0AAW0XF98</accession>
<comment type="similarity">
    <text evidence="2 8">Belongs to the glycosyltransferase 92 family.</text>
</comment>
<dbReference type="EC" id="2.4.1.-" evidence="8"/>
<evidence type="ECO:0000256" key="2">
    <source>
        <dbReference type="ARBA" id="ARBA00007647"/>
    </source>
</evidence>
<reference evidence="9 10" key="1">
    <citation type="journal article" date="2024" name="BMC Genomics">
        <title>Genome assembly of redclaw crayfish (Cherax quadricarinatus) provides insights into its immune adaptation and hypoxia tolerance.</title>
        <authorList>
            <person name="Liu Z."/>
            <person name="Zheng J."/>
            <person name="Li H."/>
            <person name="Fang K."/>
            <person name="Wang S."/>
            <person name="He J."/>
            <person name="Zhou D."/>
            <person name="Weng S."/>
            <person name="Chi M."/>
            <person name="Gu Z."/>
            <person name="He J."/>
            <person name="Li F."/>
            <person name="Wang M."/>
        </authorList>
    </citation>
    <scope>NUCLEOTIDE SEQUENCE [LARGE SCALE GENOMIC DNA]</scope>
    <source>
        <strain evidence="9">ZL_2023a</strain>
    </source>
</reference>
<proteinExistence type="inferred from homology"/>
<evidence type="ECO:0000313" key="10">
    <source>
        <dbReference type="Proteomes" id="UP001445076"/>
    </source>
</evidence>
<dbReference type="PANTHER" id="PTHR21461">
    <property type="entry name" value="GLYCOSYLTRANSFERASE FAMILY 92 PROTEIN"/>
    <property type="match status" value="1"/>
</dbReference>
<sequence length="539" mass="61210">MNFCLKMIFLKNIRSQLVVLIIIAIFIWCYKFDNIVPLATKQVWLAYSDSHSHFSNILPSSPEEPSSVTMNGSTGFAAEEAETIDLTKMTQLPQKCDCKMKMRRSHSHTVQQLDLALPLFNLSTKEYLIKRHPNLPVDFLHKVNKEGSCSLLPSLFSIQWVNIHWQEVRVNTSTMLLYSAFYDPNPGGKPCVRLLGVTRSTKPPAGWCHLWFNTQQPPVVTRITNTDYLDYQTRNSDRQMPFLFTCPLPPKVAHLQPAAVSLVHQPCQPATTLLQVVGAKERETSAFLNGQKPFDPVRAVKGWVPAVCGPALYYYHEDFSKRMVEWLEILRAEGIGKVFLYVTDVHPNLEKVLKYYEDDGFLHLTGYSYPPPYINEPSLRRLKNNSSVVVTEVSPCTSRTPKKKGKPIGYRLKWKFFSNDLVSKAEEAQKLPGYLWALRHTILSADTLRDFPGRFKSLYDMDTVRGVFSHSAILCTTGKCSLQETHKVSPTVAYLGHFSGTCGHKCDLVNSTKEELFLLKYKTPVTKAVTNVLTKLKLI</sequence>
<dbReference type="PANTHER" id="PTHR21461:SF69">
    <property type="entry name" value="GLYCOSYLTRANSFERASE FAMILY 92 PROTEIN"/>
    <property type="match status" value="1"/>
</dbReference>
<feature type="transmembrane region" description="Helical" evidence="8">
    <location>
        <begin position="12"/>
        <end position="28"/>
    </location>
</feature>
<dbReference type="GO" id="GO:0016757">
    <property type="term" value="F:glycosyltransferase activity"/>
    <property type="evidence" value="ECO:0007669"/>
    <property type="project" value="UniProtKB-UniRule"/>
</dbReference>
<dbReference type="Pfam" id="PF01697">
    <property type="entry name" value="Glyco_transf_92"/>
    <property type="match status" value="1"/>
</dbReference>
<organism evidence="9 10">
    <name type="scientific">Cherax quadricarinatus</name>
    <name type="common">Australian red claw crayfish</name>
    <dbReference type="NCBI Taxonomy" id="27406"/>
    <lineage>
        <taxon>Eukaryota</taxon>
        <taxon>Metazoa</taxon>
        <taxon>Ecdysozoa</taxon>
        <taxon>Arthropoda</taxon>
        <taxon>Crustacea</taxon>
        <taxon>Multicrustacea</taxon>
        <taxon>Malacostraca</taxon>
        <taxon>Eumalacostraca</taxon>
        <taxon>Eucarida</taxon>
        <taxon>Decapoda</taxon>
        <taxon>Pleocyemata</taxon>
        <taxon>Astacidea</taxon>
        <taxon>Parastacoidea</taxon>
        <taxon>Parastacidae</taxon>
        <taxon>Cherax</taxon>
    </lineage>
</organism>
<keyword evidence="7 8" id="KW-0472">Membrane</keyword>
<evidence type="ECO:0000256" key="3">
    <source>
        <dbReference type="ARBA" id="ARBA00022676"/>
    </source>
</evidence>